<dbReference type="InterPro" id="IPR027105">
    <property type="entry name" value="Prp31"/>
</dbReference>
<evidence type="ECO:0000256" key="3">
    <source>
        <dbReference type="ARBA" id="ARBA00013538"/>
    </source>
</evidence>
<dbReference type="GO" id="GO:0046540">
    <property type="term" value="C:U4/U6 x U5 tri-snRNP complex"/>
    <property type="evidence" value="ECO:0007669"/>
    <property type="project" value="InterPro"/>
</dbReference>
<dbReference type="PANTHER" id="PTHR13904">
    <property type="entry name" value="PRE-MRNA SPLICING FACTOR PRP31"/>
    <property type="match status" value="1"/>
</dbReference>
<comment type="function">
    <text evidence="11">Involved in pre-mRNA splicing as component of the spliceosome. Required for the assembly of the U4/U5/U6 tri-snRNP complex, one of the building blocks of the spliceosome.</text>
</comment>
<dbReference type="Proteomes" id="UP000078200">
    <property type="component" value="Unassembled WGS sequence"/>
</dbReference>
<dbReference type="InterPro" id="IPR012976">
    <property type="entry name" value="NOSIC"/>
</dbReference>
<dbReference type="FunFam" id="1.10.246.90:FF:000002">
    <property type="entry name" value="U4/U6 small nuclear ribonucleoprotein Prp31"/>
    <property type="match status" value="1"/>
</dbReference>
<evidence type="ECO:0000256" key="2">
    <source>
        <dbReference type="ARBA" id="ARBA00005572"/>
    </source>
</evidence>
<comment type="subcellular location">
    <subcellularLocation>
        <location evidence="1">Nucleus</location>
    </subcellularLocation>
</comment>
<evidence type="ECO:0000259" key="13">
    <source>
        <dbReference type="PROSITE" id="PS51358"/>
    </source>
</evidence>
<accession>A0A1A9V472</accession>
<comment type="similarity">
    <text evidence="2">Belongs to the PRP31 family.</text>
</comment>
<dbReference type="VEuPathDB" id="VectorBase:GAUT025323"/>
<keyword evidence="8" id="KW-0539">Nucleus</keyword>
<evidence type="ECO:0000313" key="15">
    <source>
        <dbReference type="Proteomes" id="UP000078200"/>
    </source>
</evidence>
<feature type="domain" description="Nop" evidence="13">
    <location>
        <begin position="222"/>
        <end position="360"/>
    </location>
</feature>
<evidence type="ECO:0000256" key="7">
    <source>
        <dbReference type="ARBA" id="ARBA00023187"/>
    </source>
</evidence>
<dbReference type="GO" id="GO:0003723">
    <property type="term" value="F:RNA binding"/>
    <property type="evidence" value="ECO:0007669"/>
    <property type="project" value="UniProtKB-KW"/>
</dbReference>
<evidence type="ECO:0000256" key="12">
    <source>
        <dbReference type="SAM" id="MobiDB-lite"/>
    </source>
</evidence>
<keyword evidence="6" id="KW-0694">RNA-binding</keyword>
<evidence type="ECO:0000256" key="11">
    <source>
        <dbReference type="ARBA" id="ARBA00045397"/>
    </source>
</evidence>
<keyword evidence="5" id="KW-0747">Spliceosome</keyword>
<dbReference type="PANTHER" id="PTHR13904:SF0">
    <property type="entry name" value="U4_U6 SMALL NUCLEAR RIBONUCLEOPROTEIN PRP31"/>
    <property type="match status" value="1"/>
</dbReference>
<proteinExistence type="inferred from homology"/>
<keyword evidence="7" id="KW-0508">mRNA splicing</keyword>
<evidence type="ECO:0000313" key="14">
    <source>
        <dbReference type="EnsemblMetazoa" id="GAUT025323-PA"/>
    </source>
</evidence>
<keyword evidence="4" id="KW-0507">mRNA processing</keyword>
<dbReference type="STRING" id="7395.A0A1A9V472"/>
<keyword evidence="15" id="KW-1185">Reference proteome</keyword>
<dbReference type="Gene3D" id="1.10.246.90">
    <property type="entry name" value="Nop domain"/>
    <property type="match status" value="1"/>
</dbReference>
<feature type="region of interest" description="Disordered" evidence="12">
    <location>
        <begin position="362"/>
        <end position="388"/>
    </location>
</feature>
<evidence type="ECO:0000256" key="5">
    <source>
        <dbReference type="ARBA" id="ARBA00022728"/>
    </source>
</evidence>
<dbReference type="Pfam" id="PF01798">
    <property type="entry name" value="Nop"/>
    <property type="match status" value="2"/>
</dbReference>
<dbReference type="GO" id="GO:0000244">
    <property type="term" value="P:spliceosomal tri-snRNP complex assembly"/>
    <property type="evidence" value="ECO:0007669"/>
    <property type="project" value="InterPro"/>
</dbReference>
<sequence>MSLADELLADLEEDNENEDELIIEEPAEETTEEVSEKFLKPSINLMEVDVKVQSIRELCKLRDSERLQYVLKQIEFYAQRQRSSAEMLGSVESDPEYCLIVEANAIAVDIDNEISIIHKFTKEKYQKRFPELDSLIVGEMEYLLAVKELGNDLNQVKNNEKLQAILTQATIMIVSVTASTTQGNLLTPSEKAQIDEACEMAIDLNNFKSRIYEYVESRMTFIAPNLSMIVGRFKMCLNLKLKGFRRESISGASTAAKLLGIAGGLTKLSKMPACNVQVLGSQKKTLAGFSKTQMLPHTGYVYYAQIVQDTPPDLRRKATRLVAAKAVLAARVDACHESVHGEIGLKFKEDIEKKLDKLQEPPPVKFVKPLPKPIEGSKKKRGGKRVRKMKERYALTEFRKQANRMNFGDIEEDAYQDDLGYSRGTIGKTGAGRIRLPQVDEKTKVRISKTLQKNLQKQQVYGGSTTVKRQISGTASSVAFTPLQGLEIVNPQAAEKTQSEINAKYFSNTSGFLSVGRRAI</sequence>
<dbReference type="Pfam" id="PF09785">
    <property type="entry name" value="Prp31_C"/>
    <property type="match status" value="1"/>
</dbReference>
<evidence type="ECO:0000256" key="6">
    <source>
        <dbReference type="ARBA" id="ARBA00022884"/>
    </source>
</evidence>
<name>A0A1A9V472_GLOAU</name>
<evidence type="ECO:0000256" key="10">
    <source>
        <dbReference type="ARBA" id="ARBA00030766"/>
    </source>
</evidence>
<dbReference type="InterPro" id="IPR002687">
    <property type="entry name" value="Nop_dom"/>
</dbReference>
<evidence type="ECO:0000256" key="9">
    <source>
        <dbReference type="ARBA" id="ARBA00023274"/>
    </source>
</evidence>
<protein>
    <recommendedName>
        <fullName evidence="3">U4/U6 small nuclear ribonucleoprotein Prp31</fullName>
    </recommendedName>
    <alternativeName>
        <fullName evidence="10">Pre-mRNA-processing factor 31</fullName>
    </alternativeName>
</protein>
<dbReference type="InterPro" id="IPR042239">
    <property type="entry name" value="Nop_C"/>
</dbReference>
<evidence type="ECO:0000256" key="1">
    <source>
        <dbReference type="ARBA" id="ARBA00004123"/>
    </source>
</evidence>
<reference evidence="14" key="1">
    <citation type="submission" date="2020-05" db="UniProtKB">
        <authorList>
            <consortium name="EnsemblMetazoa"/>
        </authorList>
    </citation>
    <scope>IDENTIFICATION</scope>
    <source>
        <strain evidence="14">TTRI</strain>
    </source>
</reference>
<dbReference type="PROSITE" id="PS51358">
    <property type="entry name" value="NOP"/>
    <property type="match status" value="1"/>
</dbReference>
<dbReference type="SUPFAM" id="SSF89124">
    <property type="entry name" value="Nop domain"/>
    <property type="match status" value="1"/>
</dbReference>
<dbReference type="SMART" id="SM00931">
    <property type="entry name" value="NOSIC"/>
    <property type="match status" value="1"/>
</dbReference>
<dbReference type="InterPro" id="IPR036070">
    <property type="entry name" value="Nop_dom_sf"/>
</dbReference>
<dbReference type="EnsemblMetazoa" id="GAUT025323-RA">
    <property type="protein sequence ID" value="GAUT025323-PA"/>
    <property type="gene ID" value="GAUT025323"/>
</dbReference>
<dbReference type="GO" id="GO:0071011">
    <property type="term" value="C:precatalytic spliceosome"/>
    <property type="evidence" value="ECO:0007669"/>
    <property type="project" value="TreeGrafter"/>
</dbReference>
<feature type="compositionally biased region" description="Basic residues" evidence="12">
    <location>
        <begin position="378"/>
        <end position="388"/>
    </location>
</feature>
<organism evidence="14 15">
    <name type="scientific">Glossina austeni</name>
    <name type="common">Savannah tsetse fly</name>
    <dbReference type="NCBI Taxonomy" id="7395"/>
    <lineage>
        <taxon>Eukaryota</taxon>
        <taxon>Metazoa</taxon>
        <taxon>Ecdysozoa</taxon>
        <taxon>Arthropoda</taxon>
        <taxon>Hexapoda</taxon>
        <taxon>Insecta</taxon>
        <taxon>Pterygota</taxon>
        <taxon>Neoptera</taxon>
        <taxon>Endopterygota</taxon>
        <taxon>Diptera</taxon>
        <taxon>Brachycera</taxon>
        <taxon>Muscomorpha</taxon>
        <taxon>Hippoboscoidea</taxon>
        <taxon>Glossinidae</taxon>
        <taxon>Glossina</taxon>
    </lineage>
</organism>
<dbReference type="FunFam" id="1.10.287.4070:FF:000003">
    <property type="entry name" value="U4/U6 small nuclear ribonucleoprotein PRP31"/>
    <property type="match status" value="1"/>
</dbReference>
<evidence type="ECO:0000256" key="4">
    <source>
        <dbReference type="ARBA" id="ARBA00022664"/>
    </source>
</evidence>
<dbReference type="AlphaFoldDB" id="A0A1A9V472"/>
<dbReference type="GO" id="GO:0005687">
    <property type="term" value="C:U4 snRNP"/>
    <property type="evidence" value="ECO:0007669"/>
    <property type="project" value="TreeGrafter"/>
</dbReference>
<evidence type="ECO:0000256" key="8">
    <source>
        <dbReference type="ARBA" id="ARBA00023242"/>
    </source>
</evidence>
<dbReference type="InterPro" id="IPR019175">
    <property type="entry name" value="Prp31_C"/>
</dbReference>
<dbReference type="Gene3D" id="1.10.287.4070">
    <property type="match status" value="1"/>
</dbReference>
<keyword evidence="9" id="KW-0687">Ribonucleoprotein</keyword>